<keyword evidence="3" id="KW-1185">Reference proteome</keyword>
<proteinExistence type="predicted"/>
<dbReference type="RefSeq" id="WP_179454451.1">
    <property type="nucleotide sequence ID" value="NZ_BAAAPX010000001.1"/>
</dbReference>
<evidence type="ECO:0000256" key="1">
    <source>
        <dbReference type="SAM" id="Phobius"/>
    </source>
</evidence>
<keyword evidence="1" id="KW-0812">Transmembrane</keyword>
<dbReference type="EMBL" id="JACCBJ010000001">
    <property type="protein sequence ID" value="NYD73024.1"/>
    <property type="molecule type" value="Genomic_DNA"/>
</dbReference>
<keyword evidence="1" id="KW-1133">Transmembrane helix</keyword>
<protein>
    <submittedName>
        <fullName evidence="2">Uncharacterized protein</fullName>
    </submittedName>
</protein>
<dbReference type="AlphaFoldDB" id="A0A852SWR3"/>
<accession>A0A852SWR3</accession>
<evidence type="ECO:0000313" key="2">
    <source>
        <dbReference type="EMBL" id="NYD73024.1"/>
    </source>
</evidence>
<name>A0A852SWR3_9MICO</name>
<reference evidence="2 3" key="1">
    <citation type="submission" date="2020-07" db="EMBL/GenBank/DDBJ databases">
        <title>Sequencing the genomes of 1000 actinobacteria strains.</title>
        <authorList>
            <person name="Klenk H.-P."/>
        </authorList>
    </citation>
    <scope>NUCLEOTIDE SEQUENCE [LARGE SCALE GENOMIC DNA]</scope>
    <source>
        <strain evidence="2 3">DSM 23871</strain>
    </source>
</reference>
<organism evidence="2 3">
    <name type="scientific">Leifsonia soli</name>
    <dbReference type="NCBI Taxonomy" id="582665"/>
    <lineage>
        <taxon>Bacteria</taxon>
        <taxon>Bacillati</taxon>
        <taxon>Actinomycetota</taxon>
        <taxon>Actinomycetes</taxon>
        <taxon>Micrococcales</taxon>
        <taxon>Microbacteriaceae</taxon>
        <taxon>Leifsonia</taxon>
    </lineage>
</organism>
<gene>
    <name evidence="2" type="ORF">BJ963_000543</name>
</gene>
<keyword evidence="1" id="KW-0472">Membrane</keyword>
<feature type="transmembrane region" description="Helical" evidence="1">
    <location>
        <begin position="36"/>
        <end position="57"/>
    </location>
</feature>
<comment type="caution">
    <text evidence="2">The sequence shown here is derived from an EMBL/GenBank/DDBJ whole genome shotgun (WGS) entry which is preliminary data.</text>
</comment>
<sequence>MNTARHSAEPPSELPEELRERIQDELERDRRWEYRLPVYGGIALLVLAAIVVVRTVFLHV</sequence>
<evidence type="ECO:0000313" key="3">
    <source>
        <dbReference type="Proteomes" id="UP000589620"/>
    </source>
</evidence>
<dbReference type="Proteomes" id="UP000589620">
    <property type="component" value="Unassembled WGS sequence"/>
</dbReference>